<dbReference type="InterPro" id="IPR038765">
    <property type="entry name" value="Papain-like_cys_pep_sf"/>
</dbReference>
<keyword evidence="1" id="KW-1133">Transmembrane helix</keyword>
<feature type="transmembrane region" description="Helical" evidence="1">
    <location>
        <begin position="33"/>
        <end position="50"/>
    </location>
</feature>
<dbReference type="EMBL" id="JALBUF010000002">
    <property type="protein sequence ID" value="MCI0182695.1"/>
    <property type="molecule type" value="Genomic_DNA"/>
</dbReference>
<evidence type="ECO:0000313" key="4">
    <source>
        <dbReference type="Proteomes" id="UP001139263"/>
    </source>
</evidence>
<keyword evidence="1" id="KW-0812">Transmembrane</keyword>
<dbReference type="Proteomes" id="UP001139263">
    <property type="component" value="Unassembled WGS sequence"/>
</dbReference>
<dbReference type="Gene3D" id="3.10.620.30">
    <property type="match status" value="1"/>
</dbReference>
<dbReference type="InterPro" id="IPR002931">
    <property type="entry name" value="Transglutaminase-like"/>
</dbReference>
<dbReference type="PANTHER" id="PTHR42736:SF1">
    <property type="entry name" value="PROTEIN-GLUTAMINE GAMMA-GLUTAMYLTRANSFERASE"/>
    <property type="match status" value="1"/>
</dbReference>
<feature type="transmembrane region" description="Helical" evidence="1">
    <location>
        <begin position="575"/>
        <end position="597"/>
    </location>
</feature>
<feature type="transmembrane region" description="Helical" evidence="1">
    <location>
        <begin position="7"/>
        <end position="27"/>
    </location>
</feature>
<reference evidence="3" key="1">
    <citation type="submission" date="2022-03" db="EMBL/GenBank/DDBJ databases">
        <title>Draft Genome Sequence of Firmicute Strain S0AB, a Heterotrophic Iron/Sulfur-Oxidizing Extreme Acidophile.</title>
        <authorList>
            <person name="Vergara E."/>
            <person name="Pakostova E."/>
            <person name="Johnson D.B."/>
            <person name="Holmes D.S."/>
        </authorList>
    </citation>
    <scope>NUCLEOTIDE SEQUENCE</scope>
    <source>
        <strain evidence="3">S0AB</strain>
    </source>
</reference>
<dbReference type="SUPFAM" id="SSF54001">
    <property type="entry name" value="Cysteine proteinases"/>
    <property type="match status" value="1"/>
</dbReference>
<protein>
    <recommendedName>
        <fullName evidence="2">Transglutaminase-like domain-containing protein</fullName>
    </recommendedName>
</protein>
<dbReference type="PANTHER" id="PTHR42736">
    <property type="entry name" value="PROTEIN-GLUTAMINE GAMMA-GLUTAMYLTRANSFERASE"/>
    <property type="match status" value="1"/>
</dbReference>
<dbReference type="RefSeq" id="WP_241712309.1">
    <property type="nucleotide sequence ID" value="NZ_JALBUF010000002.1"/>
</dbReference>
<evidence type="ECO:0000256" key="1">
    <source>
        <dbReference type="SAM" id="Phobius"/>
    </source>
</evidence>
<feature type="domain" description="Transglutaminase-like" evidence="2">
    <location>
        <begin position="455"/>
        <end position="529"/>
    </location>
</feature>
<feature type="transmembrane region" description="Helical" evidence="1">
    <location>
        <begin position="190"/>
        <end position="211"/>
    </location>
</feature>
<dbReference type="Pfam" id="PF01841">
    <property type="entry name" value="Transglut_core"/>
    <property type="match status" value="1"/>
</dbReference>
<dbReference type="InterPro" id="IPR052901">
    <property type="entry name" value="Bact_TGase-like"/>
</dbReference>
<evidence type="ECO:0000313" key="3">
    <source>
        <dbReference type="EMBL" id="MCI0182695.1"/>
    </source>
</evidence>
<sequence>MRGASNNGVNVSARLALWGFIVMLLLLSPLGQFHGYMLWAGAYLLFLLVFPKVRWVYWFIFFILVLLMPVIGLTPTQSIANTILFFVRDNHHSGMVHVVRSCARSVAVLGFISFSTKLLEECLWRPIWLWGYSLVVESGLLFIDSVRSGPATSYVILMIVLSFVMLAMAHEQVQRLSSRMLYATPVLTHMIRLTIIMTLFTLTGLLIPPIMTTVVPNNWLDQEQKSTHEQNVLPTDGLRVTHLGGPFTGTHHIVLRVFAHEPSYYLGEVFNQFNGDGWTNPASSEIAYQYGQVYTTKLSSSPAFMGGMTTHRLRQTVEVVAGHYSMVFGAYQIATITSSTNGFEYHYLPSGDAFSLGDIGPGTTYTVTSDVPTPNIQLLKNVHDGNLAYALPDDLQLPLGLPNRDILLAQYLTQGVHGTYQKVMAIIQYLRTHEHYATQHIPETKPGQDFVDQFLFETHRGYCDQFASALTILARSIGIPARYAVGFVEVPSTKSDHGLHEYVLRGTDAHAWTQIWFAGYGFVSFDATPPTSLPVNQIALTKSVDTQDVTGRLASPDGERVVTQHIFYGFTASQWRLTLVLVVGSTVVFGLILFLFVRKIGGKLYKKRVVSMQERIGQDSCADLFATLYQTYGPRPCSQTLREYVREHVDSDHVTYWMQIVQQYERICYGKEHHD</sequence>
<evidence type="ECO:0000259" key="2">
    <source>
        <dbReference type="SMART" id="SM00460"/>
    </source>
</evidence>
<dbReference type="AlphaFoldDB" id="A0A9X2ACU1"/>
<name>A0A9X2ACU1_9BACL</name>
<keyword evidence="1" id="KW-0472">Membrane</keyword>
<organism evidence="3 4">
    <name type="scientific">Sulfoacidibacillus ferrooxidans</name>
    <dbReference type="NCBI Taxonomy" id="2005001"/>
    <lineage>
        <taxon>Bacteria</taxon>
        <taxon>Bacillati</taxon>
        <taxon>Bacillota</taxon>
        <taxon>Bacilli</taxon>
        <taxon>Bacillales</taxon>
        <taxon>Alicyclobacillaceae</taxon>
        <taxon>Sulfoacidibacillus</taxon>
    </lineage>
</organism>
<feature type="transmembrane region" description="Helical" evidence="1">
    <location>
        <begin position="55"/>
        <end position="74"/>
    </location>
</feature>
<gene>
    <name evidence="3" type="ORF">MM817_00964</name>
</gene>
<feature type="transmembrane region" description="Helical" evidence="1">
    <location>
        <begin position="151"/>
        <end position="169"/>
    </location>
</feature>
<dbReference type="SMART" id="SM00460">
    <property type="entry name" value="TGc"/>
    <property type="match status" value="1"/>
</dbReference>
<keyword evidence="4" id="KW-1185">Reference proteome</keyword>
<accession>A0A9X2ACU1</accession>
<proteinExistence type="predicted"/>
<comment type="caution">
    <text evidence="3">The sequence shown here is derived from an EMBL/GenBank/DDBJ whole genome shotgun (WGS) entry which is preliminary data.</text>
</comment>